<organism evidence="1 2">
    <name type="scientific">Klebsiella pneumoniae</name>
    <dbReference type="NCBI Taxonomy" id="573"/>
    <lineage>
        <taxon>Bacteria</taxon>
        <taxon>Pseudomonadati</taxon>
        <taxon>Pseudomonadota</taxon>
        <taxon>Gammaproteobacteria</taxon>
        <taxon>Enterobacterales</taxon>
        <taxon>Enterobacteriaceae</taxon>
        <taxon>Klebsiella/Raoultella group</taxon>
        <taxon>Klebsiella</taxon>
        <taxon>Klebsiella pneumoniae complex</taxon>
    </lineage>
</organism>
<evidence type="ECO:0000313" key="2">
    <source>
        <dbReference type="Proteomes" id="UP000251088"/>
    </source>
</evidence>
<protein>
    <submittedName>
        <fullName evidence="1">Uncharacterized protein</fullName>
    </submittedName>
</protein>
<reference evidence="1 2" key="1">
    <citation type="submission" date="2018-06" db="EMBL/GenBank/DDBJ databases">
        <authorList>
            <consortium name="Pathogen Informatics"/>
            <person name="Doyle S."/>
        </authorList>
    </citation>
    <scope>NUCLEOTIDE SEQUENCE [LARGE SCALE GENOMIC DNA]</scope>
    <source>
        <strain evidence="1 2">NCTC9128</strain>
    </source>
</reference>
<sequence length="76" mass="8105">MPSAASAAGSISINEINSIIPAAKPREKPSRRLEGFWPITPNMAPMKVALPANSVNIKGDDIASLPVKIITYEYIA</sequence>
<dbReference type="EMBL" id="UAWN01000012">
    <property type="protein sequence ID" value="SQC14818.1"/>
    <property type="molecule type" value="Genomic_DNA"/>
</dbReference>
<accession>A0A2X3CCM5</accession>
<name>A0A2X3CCM5_KLEPN</name>
<dbReference type="Proteomes" id="UP000251088">
    <property type="component" value="Unassembled WGS sequence"/>
</dbReference>
<gene>
    <name evidence="1" type="ORF">NCTC9128_02919</name>
</gene>
<evidence type="ECO:0000313" key="1">
    <source>
        <dbReference type="EMBL" id="SQC14818.1"/>
    </source>
</evidence>
<proteinExistence type="predicted"/>
<dbReference type="AlphaFoldDB" id="A0A2X3CCM5"/>